<reference evidence="3" key="1">
    <citation type="submission" date="2017-03" db="EMBL/GenBank/DDBJ databases">
        <authorList>
            <person name="QRISCLOUD D."/>
        </authorList>
    </citation>
    <scope>NUCLEOTIDE SEQUENCE</scope>
</reference>
<proteinExistence type="predicted"/>
<name>A0A482ZH06_9ARAC</name>
<feature type="signal peptide" evidence="2">
    <location>
        <begin position="1"/>
        <end position="20"/>
    </location>
</feature>
<sequence>MMRKILAVVFVLTLVACSNAERYSEADIEDSPMIQERICLASGKTCKGMTQKIGCCGTCVRGKCSSPEETKQESVIEPAVATPEETKRQ</sequence>
<dbReference type="SUPFAM" id="SSF57059">
    <property type="entry name" value="omega toxin-like"/>
    <property type="match status" value="1"/>
</dbReference>
<feature type="region of interest" description="Disordered" evidence="1">
    <location>
        <begin position="64"/>
        <end position="89"/>
    </location>
</feature>
<feature type="chain" id="PRO_5019751193" evidence="2">
    <location>
        <begin position="21"/>
        <end position="89"/>
    </location>
</feature>
<organism evidence="3">
    <name type="scientific">Selenotholus foelschei</name>
    <dbReference type="NCBI Taxonomy" id="1905327"/>
    <lineage>
        <taxon>Eukaryota</taxon>
        <taxon>Metazoa</taxon>
        <taxon>Ecdysozoa</taxon>
        <taxon>Arthropoda</taxon>
        <taxon>Chelicerata</taxon>
        <taxon>Arachnida</taxon>
        <taxon>Araneae</taxon>
        <taxon>Mygalomorphae</taxon>
        <taxon>Avicularoidea</taxon>
        <taxon>Theraphosidae</taxon>
        <taxon>Selenotholus</taxon>
    </lineage>
</organism>
<dbReference type="PROSITE" id="PS51257">
    <property type="entry name" value="PROKAR_LIPOPROTEIN"/>
    <property type="match status" value="1"/>
</dbReference>
<keyword evidence="2" id="KW-0732">Signal</keyword>
<protein>
    <submittedName>
        <fullName evidence="3">U23-Theraphotoxin-Sfo1a_1</fullName>
    </submittedName>
</protein>
<dbReference type="EMBL" id="HAGO01000001">
    <property type="protein sequence ID" value="SMD29689.1"/>
    <property type="molecule type" value="Transcribed_RNA"/>
</dbReference>
<accession>A0A482ZH06</accession>
<reference evidence="3" key="2">
    <citation type="submission" date="2019-04" db="EMBL/GenBank/DDBJ databases">
        <title>Unravelling the molecular evolution of spider venoms.</title>
        <authorList>
            <person name="Pineda S."/>
        </authorList>
    </citation>
    <scope>NUCLEOTIDE SEQUENCE</scope>
</reference>
<dbReference type="AlphaFoldDB" id="A0A482ZH06"/>
<evidence type="ECO:0000313" key="3">
    <source>
        <dbReference type="EMBL" id="SMD29689.1"/>
    </source>
</evidence>
<evidence type="ECO:0000256" key="1">
    <source>
        <dbReference type="SAM" id="MobiDB-lite"/>
    </source>
</evidence>
<evidence type="ECO:0000256" key="2">
    <source>
        <dbReference type="SAM" id="SignalP"/>
    </source>
</evidence>